<dbReference type="Pfam" id="PF13863">
    <property type="entry name" value="DUF4200"/>
    <property type="match status" value="1"/>
</dbReference>
<dbReference type="Proteomes" id="UP000050795">
    <property type="component" value="Unassembled WGS sequence"/>
</dbReference>
<feature type="coiled-coil region" evidence="2">
    <location>
        <begin position="42"/>
        <end position="87"/>
    </location>
</feature>
<reference evidence="5" key="1">
    <citation type="submission" date="2022-06" db="EMBL/GenBank/DDBJ databases">
        <authorList>
            <person name="Berger JAMES D."/>
            <person name="Berger JAMES D."/>
        </authorList>
    </citation>
    <scope>NUCLEOTIDE SEQUENCE [LARGE SCALE GENOMIC DNA]</scope>
</reference>
<organism evidence="5 6">
    <name type="scientific">Trichobilharzia regenti</name>
    <name type="common">Nasal bird schistosome</name>
    <dbReference type="NCBI Taxonomy" id="157069"/>
    <lineage>
        <taxon>Eukaryota</taxon>
        <taxon>Metazoa</taxon>
        <taxon>Spiralia</taxon>
        <taxon>Lophotrochozoa</taxon>
        <taxon>Platyhelminthes</taxon>
        <taxon>Trematoda</taxon>
        <taxon>Digenea</taxon>
        <taxon>Strigeidida</taxon>
        <taxon>Schistosomatoidea</taxon>
        <taxon>Schistosomatidae</taxon>
        <taxon>Trichobilharzia</taxon>
    </lineage>
</organism>
<dbReference type="InterPro" id="IPR051147">
    <property type="entry name" value="CFAP_domain-containing"/>
</dbReference>
<evidence type="ECO:0000313" key="5">
    <source>
        <dbReference type="Proteomes" id="UP000050795"/>
    </source>
</evidence>
<dbReference type="PANTHER" id="PTHR21683">
    <property type="entry name" value="COILED-COIL DOMAIN-CONTAINING PROTEIN 42 LIKE-2-LIKE-RELATED"/>
    <property type="match status" value="1"/>
</dbReference>
<reference evidence="6" key="2">
    <citation type="submission" date="2023-11" db="UniProtKB">
        <authorList>
            <consortium name="WormBaseParasite"/>
        </authorList>
    </citation>
    <scope>IDENTIFICATION</scope>
</reference>
<proteinExistence type="predicted"/>
<evidence type="ECO:0000259" key="4">
    <source>
        <dbReference type="Pfam" id="PF13863"/>
    </source>
</evidence>
<feature type="domain" description="DUF4200" evidence="4">
    <location>
        <begin position="46"/>
        <end position="159"/>
    </location>
</feature>
<feature type="compositionally biased region" description="Basic and acidic residues" evidence="3">
    <location>
        <begin position="10"/>
        <end position="19"/>
    </location>
</feature>
<evidence type="ECO:0000256" key="3">
    <source>
        <dbReference type="SAM" id="MobiDB-lite"/>
    </source>
</evidence>
<keyword evidence="5" id="KW-1185">Reference proteome</keyword>
<dbReference type="GO" id="GO:0005856">
    <property type="term" value="C:cytoskeleton"/>
    <property type="evidence" value="ECO:0007669"/>
    <property type="project" value="UniProtKB-ARBA"/>
</dbReference>
<sequence length="329" mass="38023">MASHTLKCNPDSKVHEQSNRPKFMHQHTLKFSKHYPIMDDPIEECKQRLVEATAELKEKRKVFAEKMAKSREQRVLLQHDVNALEERKLKCQSFIRDNDAKRWRALQKFCTDNHLCTVKKKERQNLISELRKAKELYASLLAKVANLKKYETYLQTVVDSLPKDYIKLADDAIIGLIMRYNSLHSTNERLKREMETKAEELSFFMTVIRAINNLTGKLLRTYDITLCGQTLLSKIQKMTVLSRCHFIEDRISTIRTILAQIVTDTGQLPVCKCCRPQLTNQQIAGVIATSPSELAFLIKLTTLPINLTDGQQLLKKPAEYVSEQTPHPR</sequence>
<keyword evidence="1 2" id="KW-0175">Coiled coil</keyword>
<evidence type="ECO:0000256" key="2">
    <source>
        <dbReference type="SAM" id="Coils"/>
    </source>
</evidence>
<accession>A0AA85JGV8</accession>
<dbReference type="AlphaFoldDB" id="A0AA85JGV8"/>
<feature type="coiled-coil region" evidence="2">
    <location>
        <begin position="123"/>
        <end position="150"/>
    </location>
</feature>
<name>A0AA85JGV8_TRIRE</name>
<evidence type="ECO:0000313" key="6">
    <source>
        <dbReference type="WBParaSite" id="TREG1_24110.4"/>
    </source>
</evidence>
<protein>
    <recommendedName>
        <fullName evidence="4">DUF4200 domain-containing protein</fullName>
    </recommendedName>
</protein>
<feature type="region of interest" description="Disordered" evidence="3">
    <location>
        <begin position="1"/>
        <end position="22"/>
    </location>
</feature>
<dbReference type="PANTHER" id="PTHR21683:SF18">
    <property type="entry name" value="COILED-COIL DOMAIN-CONTAINING PROTEIN 42 HOMOLOG"/>
    <property type="match status" value="1"/>
</dbReference>
<evidence type="ECO:0000256" key="1">
    <source>
        <dbReference type="ARBA" id="ARBA00023054"/>
    </source>
</evidence>
<dbReference type="InterPro" id="IPR025252">
    <property type="entry name" value="DUF4200"/>
</dbReference>
<dbReference type="WBParaSite" id="TREG1_24110.4">
    <property type="protein sequence ID" value="TREG1_24110.4"/>
    <property type="gene ID" value="TREG1_24110"/>
</dbReference>